<keyword evidence="2" id="KW-0472">Membrane</keyword>
<name>A9UUL7_MONBE</name>
<dbReference type="KEGG" id="mbr:MONBRDRAFT_6909"/>
<keyword evidence="4" id="KW-1185">Reference proteome</keyword>
<keyword evidence="2" id="KW-1133">Transmembrane helix</keyword>
<protein>
    <submittedName>
        <fullName evidence="3">Uncharacterized protein</fullName>
    </submittedName>
</protein>
<dbReference type="InParanoid" id="A9UUL7"/>
<dbReference type="RefSeq" id="XP_001744418.1">
    <property type="nucleotide sequence ID" value="XM_001744366.1"/>
</dbReference>
<sequence length="119" mass="13059">MGKGNMRTSRRRSGRQEQQASAAARRGGGKREHGLGQSWSTRLLIVLFLAVCLIATRQIADLHAGAVSHGTSFIDFYRELKRHNASLDEHPGMAAYKSVVQCHVQSSTHTSTEQLITAT</sequence>
<evidence type="ECO:0000256" key="2">
    <source>
        <dbReference type="SAM" id="Phobius"/>
    </source>
</evidence>
<evidence type="ECO:0000313" key="4">
    <source>
        <dbReference type="Proteomes" id="UP000001357"/>
    </source>
</evidence>
<feature type="compositionally biased region" description="Low complexity" evidence="1">
    <location>
        <begin position="16"/>
        <end position="25"/>
    </location>
</feature>
<dbReference type="EMBL" id="CH991546">
    <property type="protein sequence ID" value="EDQ91121.1"/>
    <property type="molecule type" value="Genomic_DNA"/>
</dbReference>
<dbReference type="Proteomes" id="UP000001357">
    <property type="component" value="Unassembled WGS sequence"/>
</dbReference>
<reference evidence="3 4" key="1">
    <citation type="journal article" date="2008" name="Nature">
        <title>The genome of the choanoflagellate Monosiga brevicollis and the origin of metazoans.</title>
        <authorList>
            <consortium name="JGI Sequencing"/>
            <person name="King N."/>
            <person name="Westbrook M.J."/>
            <person name="Young S.L."/>
            <person name="Kuo A."/>
            <person name="Abedin M."/>
            <person name="Chapman J."/>
            <person name="Fairclough S."/>
            <person name="Hellsten U."/>
            <person name="Isogai Y."/>
            <person name="Letunic I."/>
            <person name="Marr M."/>
            <person name="Pincus D."/>
            <person name="Putnam N."/>
            <person name="Rokas A."/>
            <person name="Wright K.J."/>
            <person name="Zuzow R."/>
            <person name="Dirks W."/>
            <person name="Good M."/>
            <person name="Goodstein D."/>
            <person name="Lemons D."/>
            <person name="Li W."/>
            <person name="Lyons J.B."/>
            <person name="Morris A."/>
            <person name="Nichols S."/>
            <person name="Richter D.J."/>
            <person name="Salamov A."/>
            <person name="Bork P."/>
            <person name="Lim W.A."/>
            <person name="Manning G."/>
            <person name="Miller W.T."/>
            <person name="McGinnis W."/>
            <person name="Shapiro H."/>
            <person name="Tjian R."/>
            <person name="Grigoriev I.V."/>
            <person name="Rokhsar D."/>
        </authorList>
    </citation>
    <scope>NUCLEOTIDE SEQUENCE [LARGE SCALE GENOMIC DNA]</scope>
    <source>
        <strain evidence="4">MX1 / ATCC 50154</strain>
    </source>
</reference>
<organism evidence="3 4">
    <name type="scientific">Monosiga brevicollis</name>
    <name type="common">Choanoflagellate</name>
    <dbReference type="NCBI Taxonomy" id="81824"/>
    <lineage>
        <taxon>Eukaryota</taxon>
        <taxon>Choanoflagellata</taxon>
        <taxon>Craspedida</taxon>
        <taxon>Salpingoecidae</taxon>
        <taxon>Monosiga</taxon>
    </lineage>
</organism>
<gene>
    <name evidence="3" type="ORF">MONBRDRAFT_6909</name>
</gene>
<proteinExistence type="predicted"/>
<evidence type="ECO:0000256" key="1">
    <source>
        <dbReference type="SAM" id="MobiDB-lite"/>
    </source>
</evidence>
<dbReference type="AlphaFoldDB" id="A9UUL7"/>
<accession>A9UUL7</accession>
<feature type="transmembrane region" description="Helical" evidence="2">
    <location>
        <begin position="39"/>
        <end position="60"/>
    </location>
</feature>
<evidence type="ECO:0000313" key="3">
    <source>
        <dbReference type="EMBL" id="EDQ91121.1"/>
    </source>
</evidence>
<feature type="region of interest" description="Disordered" evidence="1">
    <location>
        <begin position="1"/>
        <end position="35"/>
    </location>
</feature>
<keyword evidence="2" id="KW-0812">Transmembrane</keyword>
<dbReference type="GeneID" id="5889684"/>